<dbReference type="SMART" id="SM00829">
    <property type="entry name" value="PKS_ER"/>
    <property type="match status" value="1"/>
</dbReference>
<name>A0A7U3VR26_9ACTN</name>
<dbReference type="EMBL" id="AP018365">
    <property type="protein sequence ID" value="BBB00289.1"/>
    <property type="molecule type" value="Genomic_DNA"/>
</dbReference>
<dbReference type="InterPro" id="IPR036291">
    <property type="entry name" value="NAD(P)-bd_dom_sf"/>
</dbReference>
<dbReference type="SUPFAM" id="SSF51735">
    <property type="entry name" value="NAD(P)-binding Rossmann-fold domains"/>
    <property type="match status" value="1"/>
</dbReference>
<dbReference type="PANTHER" id="PTHR44154">
    <property type="entry name" value="QUINONE OXIDOREDUCTASE"/>
    <property type="match status" value="1"/>
</dbReference>
<dbReference type="Pfam" id="PF08240">
    <property type="entry name" value="ADH_N"/>
    <property type="match status" value="1"/>
</dbReference>
<dbReference type="RefSeq" id="WP_202236325.1">
    <property type="nucleotide sequence ID" value="NZ_AP018365.1"/>
</dbReference>
<dbReference type="InterPro" id="IPR020843">
    <property type="entry name" value="ER"/>
</dbReference>
<reference evidence="3 4" key="4">
    <citation type="journal article" date="2020" name="Sci. Rep.">
        <title>beta-carboline chemical signals induce reveromycin production through a LuxR family regulator in Streptomyces sp. SN-593.</title>
        <authorList>
            <person name="Panthee S."/>
            <person name="Kito N."/>
            <person name="Hayashi T."/>
            <person name="Shimizu T."/>
            <person name="Ishikawa J."/>
            <person name="Hamamoto H."/>
            <person name="Osada H."/>
            <person name="Takahashi S."/>
        </authorList>
    </citation>
    <scope>NUCLEOTIDE SEQUENCE [LARGE SCALE GENOMIC DNA]</scope>
    <source>
        <strain evidence="3 4">SN-593</strain>
    </source>
</reference>
<reference evidence="3 4" key="2">
    <citation type="journal article" date="2011" name="J. Antibiot.">
        <title>Furaquinocins I and J: novel polyketide isoprenoid hybrid compounds from Streptomyces reveromyceticus SN-593.</title>
        <authorList>
            <person name="Panthee S."/>
            <person name="Takahashi S."/>
            <person name="Takagi H."/>
            <person name="Nogawa T."/>
            <person name="Oowada E."/>
            <person name="Uramoto M."/>
            <person name="Osada H."/>
        </authorList>
    </citation>
    <scope>NUCLEOTIDE SEQUENCE [LARGE SCALE GENOMIC DNA]</scope>
    <source>
        <strain evidence="3 4">SN-593</strain>
    </source>
</reference>
<evidence type="ECO:0000256" key="1">
    <source>
        <dbReference type="ARBA" id="ARBA00022857"/>
    </source>
</evidence>
<keyword evidence="1" id="KW-0521">NADP</keyword>
<dbReference type="Proteomes" id="UP000595703">
    <property type="component" value="Chromosome"/>
</dbReference>
<sequence length="307" mass="31016">MTKAIAFTEFGTADVLHAIDLDLPEPGPGQVRIAVRAAGVNPIDSKIRSGAMRQVFPVSFPHVPGFEAAGVVEAVGPGVTGLAVGAEVFGRVASGAYAEQALAAADALLPKPAGLDWPRAAALLVAAETTYRALERLDLHPGETLLVHGAAGGVGSVAVQFAVARGLKVIGTASEANHERLRALGAVPVRYGDGLVERVRAVAPDGVDAAFDLAGRPDALADSVELTGGTARVVTVADAAAAKEAGVAFTGGGDADRSRPAVEEAFALLAGGGLRLAVHRAYPLDRAADAQRESEGGHAAGKIVLTV</sequence>
<protein>
    <submittedName>
        <fullName evidence="3">Putative alcohol dehydrogenase</fullName>
    </submittedName>
</protein>
<dbReference type="InterPro" id="IPR011032">
    <property type="entry name" value="GroES-like_sf"/>
</dbReference>
<evidence type="ECO:0000313" key="4">
    <source>
        <dbReference type="Proteomes" id="UP000595703"/>
    </source>
</evidence>
<reference evidence="3 4" key="3">
    <citation type="journal article" date="2011" name="Nat. Chem. Biol.">
        <title>Reveromycin A biosynthesis uses RevG and RevJ for stereospecific spiroacetal formation.</title>
        <authorList>
            <person name="Takahashi S."/>
            <person name="Toyoda A."/>
            <person name="Sekiyama Y."/>
            <person name="Takagi H."/>
            <person name="Nogawa T."/>
            <person name="Uramoto M."/>
            <person name="Suzuki R."/>
            <person name="Koshino H."/>
            <person name="Kumano T."/>
            <person name="Panthee S."/>
            <person name="Dairi T."/>
            <person name="Ishikawa J."/>
            <person name="Ikeda H."/>
            <person name="Sakaki Y."/>
            <person name="Osada H."/>
        </authorList>
    </citation>
    <scope>NUCLEOTIDE SEQUENCE [LARGE SCALE GENOMIC DNA]</scope>
    <source>
        <strain evidence="3 4">SN-593</strain>
    </source>
</reference>
<gene>
    <name evidence="3" type="ORF">RVR_7290</name>
</gene>
<dbReference type="Pfam" id="PF13602">
    <property type="entry name" value="ADH_zinc_N_2"/>
    <property type="match status" value="1"/>
</dbReference>
<dbReference type="CDD" id="cd05289">
    <property type="entry name" value="MDR_like_2"/>
    <property type="match status" value="1"/>
</dbReference>
<accession>A0A7U3VR26</accession>
<dbReference type="Gene3D" id="3.40.50.720">
    <property type="entry name" value="NAD(P)-binding Rossmann-like Domain"/>
    <property type="match status" value="1"/>
</dbReference>
<organism evidence="3 4">
    <name type="scientific">Actinacidiphila reveromycinica</name>
    <dbReference type="NCBI Taxonomy" id="659352"/>
    <lineage>
        <taxon>Bacteria</taxon>
        <taxon>Bacillati</taxon>
        <taxon>Actinomycetota</taxon>
        <taxon>Actinomycetes</taxon>
        <taxon>Kitasatosporales</taxon>
        <taxon>Streptomycetaceae</taxon>
        <taxon>Actinacidiphila</taxon>
    </lineage>
</organism>
<proteinExistence type="predicted"/>
<dbReference type="AlphaFoldDB" id="A0A7U3VR26"/>
<dbReference type="SUPFAM" id="SSF50129">
    <property type="entry name" value="GroES-like"/>
    <property type="match status" value="1"/>
</dbReference>
<dbReference type="InterPro" id="IPR051603">
    <property type="entry name" value="Zinc-ADH_QOR/CCCR"/>
</dbReference>
<evidence type="ECO:0000313" key="3">
    <source>
        <dbReference type="EMBL" id="BBB00289.1"/>
    </source>
</evidence>
<dbReference type="InterPro" id="IPR013154">
    <property type="entry name" value="ADH-like_N"/>
</dbReference>
<keyword evidence="4" id="KW-1185">Reference proteome</keyword>
<dbReference type="PANTHER" id="PTHR44154:SF1">
    <property type="entry name" value="QUINONE OXIDOREDUCTASE"/>
    <property type="match status" value="1"/>
</dbReference>
<dbReference type="Gene3D" id="3.90.180.10">
    <property type="entry name" value="Medium-chain alcohol dehydrogenases, catalytic domain"/>
    <property type="match status" value="1"/>
</dbReference>
<dbReference type="KEGG" id="arev:RVR_7290"/>
<evidence type="ECO:0000259" key="2">
    <source>
        <dbReference type="SMART" id="SM00829"/>
    </source>
</evidence>
<dbReference type="GO" id="GO:0016491">
    <property type="term" value="F:oxidoreductase activity"/>
    <property type="evidence" value="ECO:0007669"/>
    <property type="project" value="InterPro"/>
</dbReference>
<reference evidence="3 4" key="1">
    <citation type="journal article" date="2010" name="J. Bacteriol.">
        <title>Biochemical characterization of a novel indole prenyltransferase from Streptomyces sp. SN-593.</title>
        <authorList>
            <person name="Takahashi S."/>
            <person name="Takagi H."/>
            <person name="Toyoda A."/>
            <person name="Uramoto M."/>
            <person name="Nogawa T."/>
            <person name="Ueki M."/>
            <person name="Sakaki Y."/>
            <person name="Osada H."/>
        </authorList>
    </citation>
    <scope>NUCLEOTIDE SEQUENCE [LARGE SCALE GENOMIC DNA]</scope>
    <source>
        <strain evidence="3 4">SN-593</strain>
    </source>
</reference>
<feature type="domain" description="Enoyl reductase (ER)" evidence="2">
    <location>
        <begin position="11"/>
        <end position="305"/>
    </location>
</feature>